<dbReference type="RefSeq" id="WP_263713226.1">
    <property type="nucleotide sequence ID" value="NZ_JAOWKX010000008.1"/>
</dbReference>
<evidence type="ECO:0000313" key="3">
    <source>
        <dbReference type="Proteomes" id="UP001652504"/>
    </source>
</evidence>
<proteinExistence type="predicted"/>
<keyword evidence="2" id="KW-0012">Acyltransferase</keyword>
<protein>
    <submittedName>
        <fullName evidence="2">GNAT family N-acetyltransferase</fullName>
        <ecNumber evidence="2">2.3.1.-</ecNumber>
    </submittedName>
</protein>
<dbReference type="InterPro" id="IPR016181">
    <property type="entry name" value="Acyl_CoA_acyltransferase"/>
</dbReference>
<dbReference type="Gene3D" id="3.40.630.30">
    <property type="match status" value="1"/>
</dbReference>
<dbReference type="InterPro" id="IPR000182">
    <property type="entry name" value="GNAT_dom"/>
</dbReference>
<keyword evidence="2" id="KW-0808">Transferase</keyword>
<dbReference type="CDD" id="cd04301">
    <property type="entry name" value="NAT_SF"/>
    <property type="match status" value="1"/>
</dbReference>
<dbReference type="EC" id="2.3.1.-" evidence="2"/>
<reference evidence="2 3" key="1">
    <citation type="submission" date="2022-10" db="EMBL/GenBank/DDBJ databases">
        <title>Aestuariibacter sp. AA17 isolated from Montipora capitata coral fragment.</title>
        <authorList>
            <person name="Emsley S.A."/>
            <person name="Pfannmuller K.M."/>
            <person name="Loughran R.M."/>
            <person name="Shlafstein M."/>
            <person name="Papke E."/>
            <person name="Saw J.H."/>
            <person name="Ushijima B."/>
            <person name="Videau P."/>
        </authorList>
    </citation>
    <scope>NUCLEOTIDE SEQUENCE [LARGE SCALE GENOMIC DNA]</scope>
    <source>
        <strain evidence="2 3">AA17</strain>
    </source>
</reference>
<evidence type="ECO:0000259" key="1">
    <source>
        <dbReference type="PROSITE" id="PS51186"/>
    </source>
</evidence>
<dbReference type="SUPFAM" id="SSF55729">
    <property type="entry name" value="Acyl-CoA N-acyltransferases (Nat)"/>
    <property type="match status" value="1"/>
</dbReference>
<sequence>MIRYATRDDCTALAALSVQVWLETYAQDGIKPAYAEYALTTFTPAYFQEKLDCSQYQLIIAEASGYIRGFALVDLLSHYEKIDMQEDASQIGSHVEIVHLYIHQPFRQHGFGRQLLRFVKENISHRFWLYTWVNNASNTYYTHLGFRHAGNLRFQFDQVDIDNHIYVFDGD</sequence>
<gene>
    <name evidence="2" type="ORF">OE749_14675</name>
</gene>
<organism evidence="2 3">
    <name type="scientific">Fluctibacter corallii</name>
    <dbReference type="NCBI Taxonomy" id="2984329"/>
    <lineage>
        <taxon>Bacteria</taxon>
        <taxon>Pseudomonadati</taxon>
        <taxon>Pseudomonadota</taxon>
        <taxon>Gammaproteobacteria</taxon>
        <taxon>Alteromonadales</taxon>
        <taxon>Alteromonadaceae</taxon>
        <taxon>Fluctibacter</taxon>
    </lineage>
</organism>
<evidence type="ECO:0000313" key="2">
    <source>
        <dbReference type="EMBL" id="MCV2885934.1"/>
    </source>
</evidence>
<keyword evidence="3" id="KW-1185">Reference proteome</keyword>
<dbReference type="Proteomes" id="UP001652504">
    <property type="component" value="Unassembled WGS sequence"/>
</dbReference>
<feature type="domain" description="N-acetyltransferase" evidence="1">
    <location>
        <begin position="1"/>
        <end position="171"/>
    </location>
</feature>
<dbReference type="GO" id="GO:0016746">
    <property type="term" value="F:acyltransferase activity"/>
    <property type="evidence" value="ECO:0007669"/>
    <property type="project" value="UniProtKB-KW"/>
</dbReference>
<accession>A0ABT3AB72</accession>
<comment type="caution">
    <text evidence="2">The sequence shown here is derived from an EMBL/GenBank/DDBJ whole genome shotgun (WGS) entry which is preliminary data.</text>
</comment>
<dbReference type="EMBL" id="JAOWKX010000008">
    <property type="protein sequence ID" value="MCV2885934.1"/>
    <property type="molecule type" value="Genomic_DNA"/>
</dbReference>
<name>A0ABT3AB72_9ALTE</name>
<dbReference type="PROSITE" id="PS51186">
    <property type="entry name" value="GNAT"/>
    <property type="match status" value="1"/>
</dbReference>
<dbReference type="Pfam" id="PF13508">
    <property type="entry name" value="Acetyltransf_7"/>
    <property type="match status" value="1"/>
</dbReference>